<accession>A0A7L8ZLB5</accession>
<keyword evidence="2" id="KW-1185">Reference proteome</keyword>
<protein>
    <submittedName>
        <fullName evidence="1">Uncharacterized protein</fullName>
    </submittedName>
</protein>
<sequence length="91" mass="10351">MSTDDAPEMVHYRQLGAGFRAAFLRGDRDALIGMLDSQIRYLETLPHSLKMWFSPSSGLWVDAGTVLALARQRRERFNHTNAAGDCWPWRG</sequence>
<organism evidence="1 2">
    <name type="scientific">Aeromonas phage BUCT551</name>
    <dbReference type="NCBI Taxonomy" id="2776735"/>
    <lineage>
        <taxon>Viruses</taxon>
        <taxon>Duplodnaviria</taxon>
        <taxon>Heunggongvirae</taxon>
        <taxon>Uroviricota</taxon>
        <taxon>Caudoviricetes</taxon>
        <taxon>Casjensviridae</taxon>
        <taxon>Sharonstreetvirus</taxon>
        <taxon>Sharonstreetvirus BUCT551</taxon>
    </lineage>
</organism>
<dbReference type="GeneID" id="62680910"/>
<evidence type="ECO:0000313" key="1">
    <source>
        <dbReference type="EMBL" id="QOI69624.1"/>
    </source>
</evidence>
<evidence type="ECO:0000313" key="2">
    <source>
        <dbReference type="Proteomes" id="UP000593732"/>
    </source>
</evidence>
<proteinExistence type="predicted"/>
<reference evidence="1 2" key="1">
    <citation type="submission" date="2020-09" db="EMBL/GenBank/DDBJ databases">
        <authorList>
            <person name="Qin H."/>
            <person name="Tong Y."/>
            <person name="Fan H."/>
            <person name="Song L."/>
            <person name="An X."/>
            <person name="Hu Y."/>
        </authorList>
    </citation>
    <scope>NUCLEOTIDE SEQUENCE [LARGE SCALE GENOMIC DNA]</scope>
</reference>
<name>A0A7L8ZLB5_9CAUD</name>
<dbReference type="RefSeq" id="YP_009998324.1">
    <property type="nucleotide sequence ID" value="NC_052986.1"/>
</dbReference>
<dbReference type="EMBL" id="MT952005">
    <property type="protein sequence ID" value="QOI69624.1"/>
    <property type="molecule type" value="Genomic_DNA"/>
</dbReference>
<dbReference type="KEGG" id="vg:62680910"/>
<dbReference type="Proteomes" id="UP000593732">
    <property type="component" value="Segment"/>
</dbReference>